<dbReference type="PhylomeDB" id="A0A0A2KVK5"/>
<proteinExistence type="predicted"/>
<comment type="caution">
    <text evidence="1">The sequence shown here is derived from an EMBL/GenBank/DDBJ whole genome shotgun (WGS) entry which is preliminary data.</text>
</comment>
<dbReference type="OrthoDB" id="4350629at2759"/>
<accession>A0A0A2KVK5</accession>
<name>A0A0A2KVK5_PENIT</name>
<dbReference type="EMBL" id="JQGA01001201">
    <property type="protein sequence ID" value="KGO68400.1"/>
    <property type="molecule type" value="Genomic_DNA"/>
</dbReference>
<evidence type="ECO:0000313" key="1">
    <source>
        <dbReference type="EMBL" id="KGO68400.1"/>
    </source>
</evidence>
<dbReference type="OMA" id="FNDSEWH"/>
<sequence length="192" mass="20710">MKRKMEEILECQPPNSLPKKCHTKTLTKASEAPPTLASDTADKAVAPVKSMITLRLTTPLSHGPNMTLNPGHKREAPAAAVLSATPKRVKKAPISMSPDAILTAPSPARSGHDSFDGIECRNSVPEDPENLRLVNSKALVAVYDGILATLARVDLDLQNLEEMMLDCGYIAGYVNEDEHAEEAARSEQAKSE</sequence>
<dbReference type="HOGENOM" id="CLU_1415616_0_0_1"/>
<dbReference type="Proteomes" id="UP000030104">
    <property type="component" value="Unassembled WGS sequence"/>
</dbReference>
<keyword evidence="2" id="KW-1185">Reference proteome</keyword>
<reference evidence="1 2" key="1">
    <citation type="journal article" date="2015" name="Mol. Plant Microbe Interact.">
        <title>Genome, transcriptome, and functional analyses of Penicillium expansum provide new insights into secondary metabolism and pathogenicity.</title>
        <authorList>
            <person name="Ballester A.R."/>
            <person name="Marcet-Houben M."/>
            <person name="Levin E."/>
            <person name="Sela N."/>
            <person name="Selma-Lazaro C."/>
            <person name="Carmona L."/>
            <person name="Wisniewski M."/>
            <person name="Droby S."/>
            <person name="Gonzalez-Candelas L."/>
            <person name="Gabaldon T."/>
        </authorList>
    </citation>
    <scope>NUCLEOTIDE SEQUENCE [LARGE SCALE GENOMIC DNA]</scope>
    <source>
        <strain evidence="1 2">PHI-1</strain>
    </source>
</reference>
<evidence type="ECO:0000313" key="2">
    <source>
        <dbReference type="Proteomes" id="UP000030104"/>
    </source>
</evidence>
<protein>
    <submittedName>
        <fullName evidence="1">Uncharacterized protein</fullName>
    </submittedName>
</protein>
<gene>
    <name evidence="1" type="ORF">PITC_070250</name>
</gene>
<dbReference type="AlphaFoldDB" id="A0A0A2KVK5"/>
<organism evidence="1 2">
    <name type="scientific">Penicillium italicum</name>
    <name type="common">Blue mold</name>
    <dbReference type="NCBI Taxonomy" id="40296"/>
    <lineage>
        <taxon>Eukaryota</taxon>
        <taxon>Fungi</taxon>
        <taxon>Dikarya</taxon>
        <taxon>Ascomycota</taxon>
        <taxon>Pezizomycotina</taxon>
        <taxon>Eurotiomycetes</taxon>
        <taxon>Eurotiomycetidae</taxon>
        <taxon>Eurotiales</taxon>
        <taxon>Aspergillaceae</taxon>
        <taxon>Penicillium</taxon>
    </lineage>
</organism>